<dbReference type="Gene3D" id="1.10.101.10">
    <property type="entry name" value="PGBD-like superfamily/PGBD"/>
    <property type="match status" value="1"/>
</dbReference>
<dbReference type="InterPro" id="IPR036366">
    <property type="entry name" value="PGBDSf"/>
</dbReference>
<dbReference type="InterPro" id="IPR036365">
    <property type="entry name" value="PGBD-like_sf"/>
</dbReference>
<evidence type="ECO:0000256" key="1">
    <source>
        <dbReference type="SAM" id="MobiDB-lite"/>
    </source>
</evidence>
<reference evidence="3" key="1">
    <citation type="journal article" date="2019" name="Int. J. Syst. Evol. Microbiol.">
        <title>The Global Catalogue of Microorganisms (GCM) 10K type strain sequencing project: providing services to taxonomists for standard genome sequencing and annotation.</title>
        <authorList>
            <consortium name="The Broad Institute Genomics Platform"/>
            <consortium name="The Broad Institute Genome Sequencing Center for Infectious Disease"/>
            <person name="Wu L."/>
            <person name="Ma J."/>
        </authorList>
    </citation>
    <scope>NUCLEOTIDE SEQUENCE [LARGE SCALE GENOMIC DNA]</scope>
    <source>
        <strain evidence="3">JCM 16924</strain>
    </source>
</reference>
<comment type="caution">
    <text evidence="2">The sequence shown here is derived from an EMBL/GenBank/DDBJ whole genome shotgun (WGS) entry which is preliminary data.</text>
</comment>
<accession>A0ABP7THA7</accession>
<feature type="region of interest" description="Disordered" evidence="1">
    <location>
        <begin position="210"/>
        <end position="234"/>
    </location>
</feature>
<sequence length="311" mass="34245">MSTKTGPQRYPGASRANWYQDDYPGSAMEVNVVVLHTTEGRSLPGYSGGSMAPNLTAVPDLAAKKLKWYQHFDIESSSRALANKAQGVETNTLNVCQVELVGTCDPKTHAKWKAAGQAHIYWPDAPDWALREVARFLAWMHEEHGVALSGPKAWPAYPTSYANGGDQRMSFAEWKGFKGVCGHMHVPENSHGDPGAIDFARVVKYAKDDLDLGDDTPPQTTPSKPSKPSKPTVPAFPGRKYFREGASNAHVLQLGKQLVKRGFGDHYKVGPSRTWGEADRLNVRDFQKSRKELRGDADGSPGPLTWRLLFS</sequence>
<evidence type="ECO:0008006" key="4">
    <source>
        <dbReference type="Google" id="ProtNLM"/>
    </source>
</evidence>
<dbReference type="RefSeq" id="WP_329340384.1">
    <property type="nucleotide sequence ID" value="NZ_BAAAZX010000039.1"/>
</dbReference>
<name>A0ABP7THA7_9ACTN</name>
<dbReference type="Proteomes" id="UP001500456">
    <property type="component" value="Unassembled WGS sequence"/>
</dbReference>
<feature type="compositionally biased region" description="Low complexity" evidence="1">
    <location>
        <begin position="216"/>
        <end position="233"/>
    </location>
</feature>
<dbReference type="SUPFAM" id="SSF47090">
    <property type="entry name" value="PGBD-like"/>
    <property type="match status" value="1"/>
</dbReference>
<protein>
    <recommendedName>
        <fullName evidence="4">N-acetylmuramoyl-L-alanine amidase</fullName>
    </recommendedName>
</protein>
<dbReference type="EMBL" id="BAAAZX010000039">
    <property type="protein sequence ID" value="GAA4026045.1"/>
    <property type="molecule type" value="Genomic_DNA"/>
</dbReference>
<proteinExistence type="predicted"/>
<evidence type="ECO:0000313" key="3">
    <source>
        <dbReference type="Proteomes" id="UP001500456"/>
    </source>
</evidence>
<keyword evidence="3" id="KW-1185">Reference proteome</keyword>
<organism evidence="2 3">
    <name type="scientific">Streptomyces plumbiresistens</name>
    <dbReference type="NCBI Taxonomy" id="511811"/>
    <lineage>
        <taxon>Bacteria</taxon>
        <taxon>Bacillati</taxon>
        <taxon>Actinomycetota</taxon>
        <taxon>Actinomycetes</taxon>
        <taxon>Kitasatosporales</taxon>
        <taxon>Streptomycetaceae</taxon>
        <taxon>Streptomyces</taxon>
    </lineage>
</organism>
<gene>
    <name evidence="2" type="ORF">GCM10022232_84450</name>
</gene>
<dbReference type="NCBIfam" id="NF038080">
    <property type="entry name" value="PG_bind_siph"/>
    <property type="match status" value="1"/>
</dbReference>
<dbReference type="InterPro" id="IPR047763">
    <property type="entry name" value="PG_bind_dom_phiBT1-type"/>
</dbReference>
<evidence type="ECO:0000313" key="2">
    <source>
        <dbReference type="EMBL" id="GAA4026045.1"/>
    </source>
</evidence>